<dbReference type="EMBL" id="JAOYFB010000036">
    <property type="protein sequence ID" value="KAK4021836.1"/>
    <property type="molecule type" value="Genomic_DNA"/>
</dbReference>
<protein>
    <submittedName>
        <fullName evidence="1">Uncharacterized protein</fullName>
    </submittedName>
</protein>
<accession>A0ABR0A9M8</accession>
<reference evidence="1 2" key="1">
    <citation type="journal article" date="2023" name="Nucleic Acids Res.">
        <title>The hologenome of Daphnia magna reveals possible DNA methylation and microbiome-mediated evolution of the host genome.</title>
        <authorList>
            <person name="Chaturvedi A."/>
            <person name="Li X."/>
            <person name="Dhandapani V."/>
            <person name="Marshall H."/>
            <person name="Kissane S."/>
            <person name="Cuenca-Cambronero M."/>
            <person name="Asole G."/>
            <person name="Calvet F."/>
            <person name="Ruiz-Romero M."/>
            <person name="Marangio P."/>
            <person name="Guigo R."/>
            <person name="Rago D."/>
            <person name="Mirbahai L."/>
            <person name="Eastwood N."/>
            <person name="Colbourne J.K."/>
            <person name="Zhou J."/>
            <person name="Mallon E."/>
            <person name="Orsini L."/>
        </authorList>
    </citation>
    <scope>NUCLEOTIDE SEQUENCE [LARGE SCALE GENOMIC DNA]</scope>
    <source>
        <strain evidence="1">LRV0_1</strain>
    </source>
</reference>
<dbReference type="Proteomes" id="UP001234178">
    <property type="component" value="Unassembled WGS sequence"/>
</dbReference>
<organism evidence="1 2">
    <name type="scientific">Daphnia magna</name>
    <dbReference type="NCBI Taxonomy" id="35525"/>
    <lineage>
        <taxon>Eukaryota</taxon>
        <taxon>Metazoa</taxon>
        <taxon>Ecdysozoa</taxon>
        <taxon>Arthropoda</taxon>
        <taxon>Crustacea</taxon>
        <taxon>Branchiopoda</taxon>
        <taxon>Diplostraca</taxon>
        <taxon>Cladocera</taxon>
        <taxon>Anomopoda</taxon>
        <taxon>Daphniidae</taxon>
        <taxon>Daphnia</taxon>
    </lineage>
</organism>
<sequence length="81" mass="9127">MLKVDQKNAEVVYFSNKEILSNIFTEMDRSYQDISIPIIVKTFGLIVFPIVPKSGVETVFLQPAPTQLPMRSIGSKMDSAY</sequence>
<gene>
    <name evidence="1" type="ORF">OUZ56_003745</name>
</gene>
<proteinExistence type="predicted"/>
<evidence type="ECO:0000313" key="1">
    <source>
        <dbReference type="EMBL" id="KAK4021836.1"/>
    </source>
</evidence>
<keyword evidence="2" id="KW-1185">Reference proteome</keyword>
<comment type="caution">
    <text evidence="1">The sequence shown here is derived from an EMBL/GenBank/DDBJ whole genome shotgun (WGS) entry which is preliminary data.</text>
</comment>
<name>A0ABR0A9M8_9CRUS</name>
<evidence type="ECO:0000313" key="2">
    <source>
        <dbReference type="Proteomes" id="UP001234178"/>
    </source>
</evidence>